<evidence type="ECO:0000313" key="2">
    <source>
        <dbReference type="Proteomes" id="UP000504638"/>
    </source>
</evidence>
<evidence type="ECO:0000313" key="3">
    <source>
        <dbReference type="RefSeq" id="XP_033531231.1"/>
    </source>
</evidence>
<dbReference type="Proteomes" id="UP000504638">
    <property type="component" value="Unplaced"/>
</dbReference>
<proteinExistence type="predicted"/>
<dbReference type="EMBL" id="ML975171">
    <property type="protein sequence ID" value="KAF1809600.1"/>
    <property type="molecule type" value="Genomic_DNA"/>
</dbReference>
<reference evidence="1 3" key="1">
    <citation type="submission" date="2020-01" db="EMBL/GenBank/DDBJ databases">
        <authorList>
            <consortium name="DOE Joint Genome Institute"/>
            <person name="Haridas S."/>
            <person name="Albert R."/>
            <person name="Binder M."/>
            <person name="Bloem J."/>
            <person name="Labutti K."/>
            <person name="Salamov A."/>
            <person name="Andreopoulos B."/>
            <person name="Baker S.E."/>
            <person name="Barry K."/>
            <person name="Bills G."/>
            <person name="Bluhm B.H."/>
            <person name="Cannon C."/>
            <person name="Castanera R."/>
            <person name="Culley D.E."/>
            <person name="Daum C."/>
            <person name="Ezra D."/>
            <person name="Gonzalez J.B."/>
            <person name="Henrissat B."/>
            <person name="Kuo A."/>
            <person name="Liang C."/>
            <person name="Lipzen A."/>
            <person name="Lutzoni F."/>
            <person name="Magnuson J."/>
            <person name="Mondo S."/>
            <person name="Nolan M."/>
            <person name="Ohm R."/>
            <person name="Pangilinan J."/>
            <person name="Park H.-J."/>
            <person name="Ramirez L."/>
            <person name="Alfaro M."/>
            <person name="Sun H."/>
            <person name="Tritt A."/>
            <person name="Yoshinaga Y."/>
            <person name="Zwiers L.-H."/>
            <person name="Turgeon B.G."/>
            <person name="Goodwin S.B."/>
            <person name="Spatafora J.W."/>
            <person name="Crous P.W."/>
            <person name="Grigoriev I.V."/>
        </authorList>
    </citation>
    <scope>NUCLEOTIDE SEQUENCE</scope>
    <source>
        <strain evidence="1 3">CBS 781.70</strain>
    </source>
</reference>
<sequence length="212" mass="24007">MAPSLTFTLRLRSQYSIFQHISTTCIAPAYFDRSSSMCEVGFAQTEVTDRFGAQRYLRSRITLTIDPRLFHLAPSPIWHKAHYEQPWNACQYDFITDYAVLFLYSPPLGLLQDTGVSLTTALRKRGAPCLSSFGQGLDPEYMVAFHRSTNNTWIREQDVTYPLQHSLPWDDLPVALQRQNGGRSGQSAPSTASLMSPSIFRTSLISLFFDLL</sequence>
<keyword evidence="2" id="KW-1185">Reference proteome</keyword>
<dbReference type="GeneID" id="54414524"/>
<name>A0A6G1FV31_9PEZI</name>
<dbReference type="AlphaFoldDB" id="A0A6G1FV31"/>
<reference evidence="3" key="2">
    <citation type="submission" date="2020-04" db="EMBL/GenBank/DDBJ databases">
        <authorList>
            <consortium name="NCBI Genome Project"/>
        </authorList>
    </citation>
    <scope>NUCLEOTIDE SEQUENCE</scope>
    <source>
        <strain evidence="3">CBS 781.70</strain>
    </source>
</reference>
<accession>A0A6G1FV31</accession>
<gene>
    <name evidence="1 3" type="ORF">P152DRAFT_153937</name>
</gene>
<organism evidence="1">
    <name type="scientific">Eremomyces bilateralis CBS 781.70</name>
    <dbReference type="NCBI Taxonomy" id="1392243"/>
    <lineage>
        <taxon>Eukaryota</taxon>
        <taxon>Fungi</taxon>
        <taxon>Dikarya</taxon>
        <taxon>Ascomycota</taxon>
        <taxon>Pezizomycotina</taxon>
        <taxon>Dothideomycetes</taxon>
        <taxon>Dothideomycetes incertae sedis</taxon>
        <taxon>Eremomycetales</taxon>
        <taxon>Eremomycetaceae</taxon>
        <taxon>Eremomyces</taxon>
    </lineage>
</organism>
<evidence type="ECO:0000313" key="1">
    <source>
        <dbReference type="EMBL" id="KAF1809600.1"/>
    </source>
</evidence>
<reference evidence="3" key="3">
    <citation type="submission" date="2025-04" db="UniProtKB">
        <authorList>
            <consortium name="RefSeq"/>
        </authorList>
    </citation>
    <scope>IDENTIFICATION</scope>
    <source>
        <strain evidence="3">CBS 781.70</strain>
    </source>
</reference>
<protein>
    <submittedName>
        <fullName evidence="1 3">Uncharacterized protein</fullName>
    </submittedName>
</protein>
<dbReference type="RefSeq" id="XP_033531231.1">
    <property type="nucleotide sequence ID" value="XM_033673954.1"/>
</dbReference>